<reference evidence="3" key="2">
    <citation type="submission" date="2022-03" db="EMBL/GenBank/DDBJ databases">
        <title>Draft title - Genomic analysis of global carrot germplasm unveils the trajectory of domestication and the origin of high carotenoid orange carrot.</title>
        <authorList>
            <person name="Iorizzo M."/>
            <person name="Ellison S."/>
            <person name="Senalik D."/>
            <person name="Macko-Podgorni A."/>
            <person name="Grzebelus D."/>
            <person name="Bostan H."/>
            <person name="Rolling W."/>
            <person name="Curaba J."/>
            <person name="Simon P."/>
        </authorList>
    </citation>
    <scope>NUCLEOTIDE SEQUENCE</scope>
    <source>
        <tissue evidence="3">Leaf</tissue>
    </source>
</reference>
<evidence type="ECO:0000256" key="1">
    <source>
        <dbReference type="SAM" id="Phobius"/>
    </source>
</evidence>
<reference evidence="2" key="1">
    <citation type="journal article" date="2016" name="Nat. Genet.">
        <title>A high-quality carrot genome assembly provides new insights into carotenoid accumulation and asterid genome evolution.</title>
        <authorList>
            <person name="Iorizzo M."/>
            <person name="Ellison S."/>
            <person name="Senalik D."/>
            <person name="Zeng P."/>
            <person name="Satapoomin P."/>
            <person name="Huang J."/>
            <person name="Bowman M."/>
            <person name="Iovene M."/>
            <person name="Sanseverino W."/>
            <person name="Cavagnaro P."/>
            <person name="Yildiz M."/>
            <person name="Macko-Podgorni A."/>
            <person name="Moranska E."/>
            <person name="Grzebelus E."/>
            <person name="Grzebelus D."/>
            <person name="Ashrafi H."/>
            <person name="Zheng Z."/>
            <person name="Cheng S."/>
            <person name="Spooner D."/>
            <person name="Van Deynze A."/>
            <person name="Simon P."/>
        </authorList>
    </citation>
    <scope>NUCLEOTIDE SEQUENCE [LARGE SCALE GENOMIC DNA]</scope>
    <source>
        <tissue evidence="2">Leaf</tissue>
    </source>
</reference>
<name>A0A175YDR5_DAUCS</name>
<dbReference type="EMBL" id="LNRQ01000009">
    <property type="protein sequence ID" value="KZM81440.1"/>
    <property type="molecule type" value="Genomic_DNA"/>
</dbReference>
<dbReference type="AlphaFoldDB" id="A0A175YDR5"/>
<keyword evidence="4" id="KW-1185">Reference proteome</keyword>
<dbReference type="Gene3D" id="2.30.30.140">
    <property type="match status" value="1"/>
</dbReference>
<gene>
    <name evidence="2" type="ORF">DCAR_029053</name>
    <name evidence="3" type="ORF">DCAR_0933384</name>
</gene>
<accession>A0A175YDR5</accession>
<sequence length="301" mass="34652">MARDSFKYVLLHEEYDATAPFFDVPAALKKGKIPEHFNFHNQCEKLEGEEGVDETRKSKRRRVTTSNMLEALEDGSDVIVGSNQWSWLTIDSEPNRFIGLECKVYWPLDNDQYYGRIIGYNPSTDRYHVKYNDGVEEHLCLSYERILFYVSSEEMQQLNLSCVQHPDVGSHDIDNMVALKMSNVTDIHGMARDSVKYIPLHEEYMATAPLVDSNGASKKRKIPEKNIDRKDVGDVISKQWSWFIGLWMMTGTMAAFLGTIYRLTEMQQLNLSRVQHPDVDSRDTDDMVALAGMLDHRSQLI</sequence>
<proteinExistence type="predicted"/>
<evidence type="ECO:0008006" key="5">
    <source>
        <dbReference type="Google" id="ProtNLM"/>
    </source>
</evidence>
<evidence type="ECO:0000313" key="4">
    <source>
        <dbReference type="Proteomes" id="UP000077755"/>
    </source>
</evidence>
<dbReference type="CDD" id="cd20404">
    <property type="entry name" value="Tudor_Agenet_AtEML-like"/>
    <property type="match status" value="1"/>
</dbReference>
<dbReference type="SUPFAM" id="SSF63748">
    <property type="entry name" value="Tudor/PWWP/MBT"/>
    <property type="match status" value="1"/>
</dbReference>
<evidence type="ECO:0000313" key="2">
    <source>
        <dbReference type="EMBL" id="KZM81440.1"/>
    </source>
</evidence>
<dbReference type="STRING" id="79200.A0A175YDR5"/>
<keyword evidence="1" id="KW-1133">Transmembrane helix</keyword>
<protein>
    <recommendedName>
        <fullName evidence="5">Tudor domain-containing protein</fullName>
    </recommendedName>
</protein>
<keyword evidence="1" id="KW-0472">Membrane</keyword>
<dbReference type="EMBL" id="CP093351">
    <property type="protein sequence ID" value="WOH13871.1"/>
    <property type="molecule type" value="Genomic_DNA"/>
</dbReference>
<dbReference type="Gramene" id="KZM81440">
    <property type="protein sequence ID" value="KZM81440"/>
    <property type="gene ID" value="DCAR_029053"/>
</dbReference>
<dbReference type="Proteomes" id="UP000077755">
    <property type="component" value="Chromosome 9"/>
</dbReference>
<keyword evidence="1" id="KW-0812">Transmembrane</keyword>
<feature type="transmembrane region" description="Helical" evidence="1">
    <location>
        <begin position="240"/>
        <end position="263"/>
    </location>
</feature>
<evidence type="ECO:0000313" key="3">
    <source>
        <dbReference type="EMBL" id="WOH13871.1"/>
    </source>
</evidence>
<organism evidence="2">
    <name type="scientific">Daucus carota subsp. sativus</name>
    <name type="common">Carrot</name>
    <dbReference type="NCBI Taxonomy" id="79200"/>
    <lineage>
        <taxon>Eukaryota</taxon>
        <taxon>Viridiplantae</taxon>
        <taxon>Streptophyta</taxon>
        <taxon>Embryophyta</taxon>
        <taxon>Tracheophyta</taxon>
        <taxon>Spermatophyta</taxon>
        <taxon>Magnoliopsida</taxon>
        <taxon>eudicotyledons</taxon>
        <taxon>Gunneridae</taxon>
        <taxon>Pentapetalae</taxon>
        <taxon>asterids</taxon>
        <taxon>campanulids</taxon>
        <taxon>Apiales</taxon>
        <taxon>Apiaceae</taxon>
        <taxon>Apioideae</taxon>
        <taxon>Scandiceae</taxon>
        <taxon>Daucinae</taxon>
        <taxon>Daucus</taxon>
        <taxon>Daucus sect. Daucus</taxon>
    </lineage>
</organism>